<dbReference type="EMBL" id="JACEEZ010002893">
    <property type="protein sequence ID" value="KAG0727880.1"/>
    <property type="molecule type" value="Genomic_DNA"/>
</dbReference>
<sequence>MKPVVTSLDKLQMEREAYMGVLLPTLISTRGQPSALKAKPFNYPQPLLEYILRTVIVMRDPRALRSPGSTTTEGTNCARLSNKMGKELESWCLEKQRNKLREQAMFPALSRAA</sequence>
<gene>
    <name evidence="1" type="ORF">GWK47_003919</name>
</gene>
<reference evidence="1" key="1">
    <citation type="submission" date="2020-07" db="EMBL/GenBank/DDBJ databases">
        <title>The High-quality genome of the commercially important snow crab, Chionoecetes opilio.</title>
        <authorList>
            <person name="Jeong J.-H."/>
            <person name="Ryu S."/>
        </authorList>
    </citation>
    <scope>NUCLEOTIDE SEQUENCE</scope>
    <source>
        <strain evidence="1">MADBK_172401_WGS</strain>
        <tissue evidence="1">Digestive gland</tissue>
    </source>
</reference>
<accession>A0A8J4YVR8</accession>
<dbReference type="Proteomes" id="UP000770661">
    <property type="component" value="Unassembled WGS sequence"/>
</dbReference>
<protein>
    <submittedName>
        <fullName evidence="1">Uncharacterized protein</fullName>
    </submittedName>
</protein>
<proteinExistence type="predicted"/>
<organism evidence="1 2">
    <name type="scientific">Chionoecetes opilio</name>
    <name type="common">Atlantic snow crab</name>
    <name type="synonym">Cancer opilio</name>
    <dbReference type="NCBI Taxonomy" id="41210"/>
    <lineage>
        <taxon>Eukaryota</taxon>
        <taxon>Metazoa</taxon>
        <taxon>Ecdysozoa</taxon>
        <taxon>Arthropoda</taxon>
        <taxon>Crustacea</taxon>
        <taxon>Multicrustacea</taxon>
        <taxon>Malacostraca</taxon>
        <taxon>Eumalacostraca</taxon>
        <taxon>Eucarida</taxon>
        <taxon>Decapoda</taxon>
        <taxon>Pleocyemata</taxon>
        <taxon>Brachyura</taxon>
        <taxon>Eubrachyura</taxon>
        <taxon>Majoidea</taxon>
        <taxon>Majidae</taxon>
        <taxon>Chionoecetes</taxon>
    </lineage>
</organism>
<keyword evidence="2" id="KW-1185">Reference proteome</keyword>
<evidence type="ECO:0000313" key="2">
    <source>
        <dbReference type="Proteomes" id="UP000770661"/>
    </source>
</evidence>
<comment type="caution">
    <text evidence="1">The sequence shown here is derived from an EMBL/GenBank/DDBJ whole genome shotgun (WGS) entry which is preliminary data.</text>
</comment>
<evidence type="ECO:0000313" key="1">
    <source>
        <dbReference type="EMBL" id="KAG0727880.1"/>
    </source>
</evidence>
<dbReference type="OrthoDB" id="6728421at2759"/>
<dbReference type="AlphaFoldDB" id="A0A8J4YVR8"/>
<name>A0A8J4YVR8_CHIOP</name>